<dbReference type="NCBIfam" id="NF047360">
    <property type="entry name" value="tail_chap_PVL"/>
    <property type="match status" value="1"/>
</dbReference>
<organism evidence="1">
    <name type="scientific">Listeria monocytogenes</name>
    <dbReference type="NCBI Taxonomy" id="1639"/>
    <lineage>
        <taxon>Bacteria</taxon>
        <taxon>Bacillati</taxon>
        <taxon>Bacillota</taxon>
        <taxon>Bacilli</taxon>
        <taxon>Bacillales</taxon>
        <taxon>Listeriaceae</taxon>
        <taxon>Listeria</taxon>
    </lineage>
</organism>
<dbReference type="RefSeq" id="WP_150884227.1">
    <property type="nucleotide sequence ID" value="NZ_QDCA01000003.1"/>
</dbReference>
<name>A0A6C8N1M2_LISMN</name>
<dbReference type="EMBL" id="QDCA01000003">
    <property type="protein sequence ID" value="KAA9534135.1"/>
    <property type="molecule type" value="Genomic_DNA"/>
</dbReference>
<evidence type="ECO:0000313" key="1">
    <source>
        <dbReference type="EMBL" id="KAA9534135.1"/>
    </source>
</evidence>
<dbReference type="Pfam" id="PF23857">
    <property type="entry name" value="Phage_TAC_19"/>
    <property type="match status" value="1"/>
</dbReference>
<comment type="caution">
    <text evidence="1">The sequence shown here is derived from an EMBL/GenBank/DDBJ whole genome shotgun (WGS) entry which is preliminary data.</text>
</comment>
<reference evidence="1" key="1">
    <citation type="submission" date="2018-04" db="EMBL/GenBank/DDBJ databases">
        <title>Genome Analysis of a Prevalent Clone of Listeria monocytogenes Sequence Type 87 in China.</title>
        <authorList>
            <person name="Wang Y."/>
        </authorList>
    </citation>
    <scope>NUCLEOTIDE SEQUENCE</scope>
    <source>
        <strain evidence="1">ICDC_LM0449</strain>
    </source>
</reference>
<proteinExistence type="predicted"/>
<sequence>MITLELTNPETGEKAVFERPDTTLEEMGAYYKFQNELAQKSMMGEINDNDAIDIQLDYIVKLFNKKSLTAKRMKKEILSKDFFRTLRSVYRQIDPENVRSEEEIAEGK</sequence>
<evidence type="ECO:0008006" key="2">
    <source>
        <dbReference type="Google" id="ProtNLM"/>
    </source>
</evidence>
<dbReference type="InterPro" id="IPR057006">
    <property type="entry name" value="Phage_TAC_19"/>
</dbReference>
<accession>A0A6C8N1M2</accession>
<dbReference type="AlphaFoldDB" id="A0A6C8N1M2"/>
<gene>
    <name evidence="1" type="ORF">DCK33_08325</name>
</gene>
<protein>
    <recommendedName>
        <fullName evidence="2">Phage protein</fullName>
    </recommendedName>
</protein>